<evidence type="ECO:0000256" key="3">
    <source>
        <dbReference type="SAM" id="MobiDB-lite"/>
    </source>
</evidence>
<dbReference type="InterPro" id="IPR000408">
    <property type="entry name" value="Reg_chr_condens"/>
</dbReference>
<dbReference type="PROSITE" id="PS00626">
    <property type="entry name" value="RCC1_2"/>
    <property type="match status" value="1"/>
</dbReference>
<feature type="compositionally biased region" description="Basic and acidic residues" evidence="3">
    <location>
        <begin position="301"/>
        <end position="321"/>
    </location>
</feature>
<feature type="repeat" description="RCC1" evidence="2">
    <location>
        <begin position="122"/>
        <end position="174"/>
    </location>
</feature>
<feature type="repeat" description="RCC1" evidence="2">
    <location>
        <begin position="175"/>
        <end position="242"/>
    </location>
</feature>
<evidence type="ECO:0000256" key="2">
    <source>
        <dbReference type="PROSITE-ProRule" id="PRU00235"/>
    </source>
</evidence>
<sequence>MGSWGLVTRRMLSISHPANPSLAVPSNRWPVAGTLPLFSQLLREEVVSVAAGLRHALAATASGIVFQWGTGLASSGRRLCPGQTLPLFLTAEEPSSVTGLENSKAICVVAGSDHSASLTDSGELYVWGSNKHGQLASQAAFLPVPQKIEAHCFQNEKVTAVWSGWTHLVAQTETGKVFTWGRADYGQLGRKLESEEGWRPEKQSSPLPCSRPWESMPSSLHCLTGATEISCGSEHNLAVIGGACYSWGWNEHGMCGDGSEADVQAPKPVQALRSSPGILVGCGAGHSLALCQLPALPSPDASKDAKSQEATDKETGRKDNQNRLPKANLTGAEMGVL</sequence>
<dbReference type="Proteomes" id="UP000558488">
    <property type="component" value="Unassembled WGS sequence"/>
</dbReference>
<protein>
    <submittedName>
        <fullName evidence="5">Secretion regulating guanine nucleotide exchange factor</fullName>
    </submittedName>
</protein>
<dbReference type="PANTHER" id="PTHR22870:SF408">
    <property type="entry name" value="OS09G0560450 PROTEIN"/>
    <property type="match status" value="1"/>
</dbReference>
<feature type="region of interest" description="Disordered" evidence="3">
    <location>
        <begin position="192"/>
        <end position="211"/>
    </location>
</feature>
<keyword evidence="1" id="KW-0677">Repeat</keyword>
<dbReference type="EMBL" id="JACAGB010000009">
    <property type="protein sequence ID" value="KAF6343626.1"/>
    <property type="molecule type" value="Genomic_DNA"/>
</dbReference>
<dbReference type="AlphaFoldDB" id="A0A7J7X2F6"/>
<dbReference type="PANTHER" id="PTHR22870">
    <property type="entry name" value="REGULATOR OF CHROMOSOME CONDENSATION"/>
    <property type="match status" value="1"/>
</dbReference>
<dbReference type="InterPro" id="IPR058923">
    <property type="entry name" value="RCC1-like_dom"/>
</dbReference>
<dbReference type="FunFam" id="2.130.10.30:FF:000030">
    <property type="entry name" value="Secretion-regulating guanine nucleotide exchange factor"/>
    <property type="match status" value="1"/>
</dbReference>
<dbReference type="PROSITE" id="PS50012">
    <property type="entry name" value="RCC1_3"/>
    <property type="match status" value="4"/>
</dbReference>
<dbReference type="Gene3D" id="2.130.10.30">
    <property type="entry name" value="Regulator of chromosome condensation 1/beta-lactamase-inhibitor protein II"/>
    <property type="match status" value="1"/>
</dbReference>
<evidence type="ECO:0000256" key="1">
    <source>
        <dbReference type="ARBA" id="ARBA00022737"/>
    </source>
</evidence>
<dbReference type="SUPFAM" id="SSF50985">
    <property type="entry name" value="RCC1/BLIP-II"/>
    <property type="match status" value="1"/>
</dbReference>
<dbReference type="InterPro" id="IPR051210">
    <property type="entry name" value="Ub_ligase/GEF_domain"/>
</dbReference>
<feature type="compositionally biased region" description="Basic and acidic residues" evidence="3">
    <location>
        <begin position="192"/>
        <end position="202"/>
    </location>
</feature>
<dbReference type="PRINTS" id="PR00633">
    <property type="entry name" value="RCCNDNSATION"/>
</dbReference>
<feature type="repeat" description="RCC1" evidence="2">
    <location>
        <begin position="63"/>
        <end position="121"/>
    </location>
</feature>
<feature type="repeat" description="RCC1" evidence="2">
    <location>
        <begin position="242"/>
        <end position="293"/>
    </location>
</feature>
<gene>
    <name evidence="5" type="ORF">mPipKuh1_015590</name>
</gene>
<feature type="region of interest" description="Disordered" evidence="3">
    <location>
        <begin position="299"/>
        <end position="337"/>
    </location>
</feature>
<dbReference type="Pfam" id="PF25390">
    <property type="entry name" value="WD40_RLD"/>
    <property type="match status" value="1"/>
</dbReference>
<comment type="caution">
    <text evidence="5">The sequence shown here is derived from an EMBL/GenBank/DDBJ whole genome shotgun (WGS) entry which is preliminary data.</text>
</comment>
<accession>A0A7J7X2F6</accession>
<organism evidence="5 6">
    <name type="scientific">Pipistrellus kuhlii</name>
    <name type="common">Kuhl's pipistrelle</name>
    <dbReference type="NCBI Taxonomy" id="59472"/>
    <lineage>
        <taxon>Eukaryota</taxon>
        <taxon>Metazoa</taxon>
        <taxon>Chordata</taxon>
        <taxon>Craniata</taxon>
        <taxon>Vertebrata</taxon>
        <taxon>Euteleostomi</taxon>
        <taxon>Mammalia</taxon>
        <taxon>Eutheria</taxon>
        <taxon>Laurasiatheria</taxon>
        <taxon>Chiroptera</taxon>
        <taxon>Yangochiroptera</taxon>
        <taxon>Vespertilionidae</taxon>
        <taxon>Pipistrellus</taxon>
    </lineage>
</organism>
<keyword evidence="6" id="KW-1185">Reference proteome</keyword>
<reference evidence="5 6" key="1">
    <citation type="journal article" date="2020" name="Nature">
        <title>Six reference-quality genomes reveal evolution of bat adaptations.</title>
        <authorList>
            <person name="Jebb D."/>
            <person name="Huang Z."/>
            <person name="Pippel M."/>
            <person name="Hughes G.M."/>
            <person name="Lavrichenko K."/>
            <person name="Devanna P."/>
            <person name="Winkler S."/>
            <person name="Jermiin L.S."/>
            <person name="Skirmuntt E.C."/>
            <person name="Katzourakis A."/>
            <person name="Burkitt-Gray L."/>
            <person name="Ray D.A."/>
            <person name="Sullivan K.A.M."/>
            <person name="Roscito J.G."/>
            <person name="Kirilenko B.M."/>
            <person name="Davalos L.M."/>
            <person name="Corthals A.P."/>
            <person name="Power M.L."/>
            <person name="Jones G."/>
            <person name="Ransome R.D."/>
            <person name="Dechmann D.K.N."/>
            <person name="Locatelli A.G."/>
            <person name="Puechmaille S.J."/>
            <person name="Fedrigo O."/>
            <person name="Jarvis E.D."/>
            <person name="Hiller M."/>
            <person name="Vernes S.C."/>
            <person name="Myers E.W."/>
            <person name="Teeling E.C."/>
        </authorList>
    </citation>
    <scope>NUCLEOTIDE SEQUENCE [LARGE SCALE GENOMIC DNA]</scope>
    <source>
        <strain evidence="5">MPipKuh1</strain>
        <tissue evidence="5">Flight muscle</tissue>
    </source>
</reference>
<dbReference type="InterPro" id="IPR009091">
    <property type="entry name" value="RCC1/BLIP-II"/>
</dbReference>
<name>A0A7J7X2F6_PIPKU</name>
<evidence type="ECO:0000313" key="6">
    <source>
        <dbReference type="Proteomes" id="UP000558488"/>
    </source>
</evidence>
<proteinExistence type="predicted"/>
<evidence type="ECO:0000259" key="4">
    <source>
        <dbReference type="Pfam" id="PF25390"/>
    </source>
</evidence>
<feature type="domain" description="RCC1-like" evidence="4">
    <location>
        <begin position="39"/>
        <end position="289"/>
    </location>
</feature>
<evidence type="ECO:0000313" key="5">
    <source>
        <dbReference type="EMBL" id="KAF6343626.1"/>
    </source>
</evidence>